<gene>
    <name evidence="1" type="ORF">UW79_C0015G0014</name>
</gene>
<accession>A0A0G1KDZ2</accession>
<evidence type="ECO:0000313" key="1">
    <source>
        <dbReference type="EMBL" id="KKT81775.1"/>
    </source>
</evidence>
<protein>
    <submittedName>
        <fullName evidence="1">Uncharacterized protein</fullName>
    </submittedName>
</protein>
<comment type="caution">
    <text evidence="1">The sequence shown here is derived from an EMBL/GenBank/DDBJ whole genome shotgun (WGS) entry which is preliminary data.</text>
</comment>
<name>A0A0G1KDZ2_9BACT</name>
<organism evidence="1 2">
    <name type="scientific">Candidatus Yanofskybacteria bacterium GW2011_GWA2_44_9</name>
    <dbReference type="NCBI Taxonomy" id="1619025"/>
    <lineage>
        <taxon>Bacteria</taxon>
        <taxon>Candidatus Yanofskyibacteriota</taxon>
    </lineage>
</organism>
<sequence>MNNDKETGNLKCVNVYKKQEFESYVLWRSMPSILRGQPRHVVEKLGIDDELAISLLSIKNQTEFAQRFGIKDLGTLTEWNKKIEEMGGLMRNIHDWAKKLTPNVVSALYREATKTGKASAVKAWMEIIEGM</sequence>
<dbReference type="AlphaFoldDB" id="A0A0G1KDZ2"/>
<reference evidence="1 2" key="1">
    <citation type="journal article" date="2015" name="Nature">
        <title>rRNA introns, odd ribosomes, and small enigmatic genomes across a large radiation of phyla.</title>
        <authorList>
            <person name="Brown C.T."/>
            <person name="Hug L.A."/>
            <person name="Thomas B.C."/>
            <person name="Sharon I."/>
            <person name="Castelle C.J."/>
            <person name="Singh A."/>
            <person name="Wilkins M.J."/>
            <person name="Williams K.H."/>
            <person name="Banfield J.F."/>
        </authorList>
    </citation>
    <scope>NUCLEOTIDE SEQUENCE [LARGE SCALE GENOMIC DNA]</scope>
</reference>
<dbReference type="EMBL" id="LCJR01000015">
    <property type="protein sequence ID" value="KKT81775.1"/>
    <property type="molecule type" value="Genomic_DNA"/>
</dbReference>
<proteinExistence type="predicted"/>
<dbReference type="Proteomes" id="UP000034032">
    <property type="component" value="Unassembled WGS sequence"/>
</dbReference>
<evidence type="ECO:0000313" key="2">
    <source>
        <dbReference type="Proteomes" id="UP000034032"/>
    </source>
</evidence>